<dbReference type="InParanoid" id="G8ZL69"/>
<feature type="transmembrane region" description="Helical" evidence="10">
    <location>
        <begin position="189"/>
        <end position="214"/>
    </location>
</feature>
<comment type="subcellular location">
    <subcellularLocation>
        <location evidence="1">Membrane</location>
        <topology evidence="1">Multi-pass membrane protein</topology>
    </subcellularLocation>
</comment>
<evidence type="ECO:0000256" key="5">
    <source>
        <dbReference type="ARBA" id="ARBA00023136"/>
    </source>
</evidence>
<accession>G8ZL69</accession>
<dbReference type="GeneID" id="11503104"/>
<evidence type="ECO:0000256" key="7">
    <source>
        <dbReference type="ARBA" id="ARBA00023288"/>
    </source>
</evidence>
<dbReference type="KEGG" id="tdl:TDEL_0A00310"/>
<gene>
    <name evidence="12" type="primary">TDEL0A00310</name>
    <name evidence="12" type="ORF">TDEL_0A00310</name>
</gene>
<dbReference type="GO" id="GO:0019706">
    <property type="term" value="F:protein-cysteine S-palmitoyltransferase activity"/>
    <property type="evidence" value="ECO:0007669"/>
    <property type="project" value="UniProtKB-EC"/>
</dbReference>
<dbReference type="EC" id="2.3.1.225" evidence="10"/>
<dbReference type="STRING" id="1076872.G8ZL69"/>
<evidence type="ECO:0000256" key="10">
    <source>
        <dbReference type="RuleBase" id="RU079119"/>
    </source>
</evidence>
<comment type="catalytic activity">
    <reaction evidence="9 10">
        <text>L-cysteinyl-[protein] + hexadecanoyl-CoA = S-hexadecanoyl-L-cysteinyl-[protein] + CoA</text>
        <dbReference type="Rhea" id="RHEA:36683"/>
        <dbReference type="Rhea" id="RHEA-COMP:10131"/>
        <dbReference type="Rhea" id="RHEA-COMP:11032"/>
        <dbReference type="ChEBI" id="CHEBI:29950"/>
        <dbReference type="ChEBI" id="CHEBI:57287"/>
        <dbReference type="ChEBI" id="CHEBI:57379"/>
        <dbReference type="ChEBI" id="CHEBI:74151"/>
        <dbReference type="EC" id="2.3.1.225"/>
    </reaction>
</comment>
<evidence type="ECO:0000313" key="13">
    <source>
        <dbReference type="Proteomes" id="UP000005627"/>
    </source>
</evidence>
<evidence type="ECO:0000256" key="2">
    <source>
        <dbReference type="ARBA" id="ARBA00022679"/>
    </source>
</evidence>
<dbReference type="AlphaFoldDB" id="G8ZL69"/>
<dbReference type="eggNOG" id="KOG1315">
    <property type="taxonomic scope" value="Eukaryota"/>
</dbReference>
<dbReference type="HOGENOM" id="CLU_027721_0_0_1"/>
<feature type="transmembrane region" description="Helical" evidence="10">
    <location>
        <begin position="154"/>
        <end position="177"/>
    </location>
</feature>
<comment type="similarity">
    <text evidence="10">Belongs to the DHHC palmitoyltransferase family.</text>
</comment>
<evidence type="ECO:0000256" key="3">
    <source>
        <dbReference type="ARBA" id="ARBA00022692"/>
    </source>
</evidence>
<dbReference type="OrthoDB" id="302728at2759"/>
<dbReference type="PROSITE" id="PS50216">
    <property type="entry name" value="DHHC"/>
    <property type="match status" value="1"/>
</dbReference>
<name>G8ZL69_TORDE</name>
<keyword evidence="5 10" id="KW-0472">Membrane</keyword>
<dbReference type="GO" id="GO:0042144">
    <property type="term" value="P:vacuole fusion, non-autophagic"/>
    <property type="evidence" value="ECO:0007669"/>
    <property type="project" value="EnsemblFungi"/>
</dbReference>
<dbReference type="FunCoup" id="G8ZL69">
    <property type="interactions" value="471"/>
</dbReference>
<sequence>MCFTGHCSITTIFPRTLVVVLYSWTAYVTCTRVDQVSPVVVRSPVLSTLVLGLYTYYKLISEGPGSPLEYSELVVRDVAAAENGTELPPEFLSRRSITSKRDGRFRLCRTCHVWKPDRCHHCSACNRCILRMDHHCPWLPDCVGFRNQKYFIQFLMYATLYAFNVLIFDTIQLYIWFHQGDYERQLIDLVLFSVWLLAFAVSIALSCFTGFSIYQVAHNQTTIELHIQGRYREELDILGESRRDDATDNVFDLGSSSKNWMDVMGTTVFEWLLPIPTSKRIRNRHSLDQKGLYFDFRSDVSERLLDSMDLQDRLLRRVTPRSSMERGLI</sequence>
<evidence type="ECO:0000313" key="12">
    <source>
        <dbReference type="EMBL" id="CCE89363.1"/>
    </source>
</evidence>
<reference evidence="12 13" key="1">
    <citation type="journal article" date="2011" name="Proc. Natl. Acad. Sci. U.S.A.">
        <title>Evolutionary erosion of yeast sex chromosomes by mating-type switching accidents.</title>
        <authorList>
            <person name="Gordon J.L."/>
            <person name="Armisen D."/>
            <person name="Proux-Wera E."/>
            <person name="Oheigeartaigh S.S."/>
            <person name="Byrne K.P."/>
            <person name="Wolfe K.H."/>
        </authorList>
    </citation>
    <scope>NUCLEOTIDE SEQUENCE [LARGE SCALE GENOMIC DNA]</scope>
    <source>
        <strain evidence="13">ATCC 10662 / CBS 1146 / NBRC 0425 / NCYC 2629 / NRRL Y-866</strain>
    </source>
</reference>
<dbReference type="PANTHER" id="PTHR12246">
    <property type="entry name" value="PALMITOYLTRANSFERASE ZDHHC16"/>
    <property type="match status" value="1"/>
</dbReference>
<organism evidence="12 13">
    <name type="scientific">Torulaspora delbrueckii</name>
    <name type="common">Yeast</name>
    <name type="synonym">Candida colliculosa</name>
    <dbReference type="NCBI Taxonomy" id="4950"/>
    <lineage>
        <taxon>Eukaryota</taxon>
        <taxon>Fungi</taxon>
        <taxon>Dikarya</taxon>
        <taxon>Ascomycota</taxon>
        <taxon>Saccharomycotina</taxon>
        <taxon>Saccharomycetes</taxon>
        <taxon>Saccharomycetales</taxon>
        <taxon>Saccharomycetaceae</taxon>
        <taxon>Torulaspora</taxon>
    </lineage>
</organism>
<keyword evidence="3 10" id="KW-0812">Transmembrane</keyword>
<dbReference type="Proteomes" id="UP000005627">
    <property type="component" value="Chromosome 1"/>
</dbReference>
<evidence type="ECO:0000259" key="11">
    <source>
        <dbReference type="Pfam" id="PF01529"/>
    </source>
</evidence>
<keyword evidence="6" id="KW-0564">Palmitate</keyword>
<dbReference type="GO" id="GO:0000329">
    <property type="term" value="C:fungal-type vacuole membrane"/>
    <property type="evidence" value="ECO:0007669"/>
    <property type="project" value="EnsemblFungi"/>
</dbReference>
<evidence type="ECO:0000256" key="6">
    <source>
        <dbReference type="ARBA" id="ARBA00023139"/>
    </source>
</evidence>
<keyword evidence="13" id="KW-1185">Reference proteome</keyword>
<keyword evidence="2 10" id="KW-0808">Transferase</keyword>
<protein>
    <recommendedName>
        <fullName evidence="10">Palmitoyltransferase</fullName>
        <ecNumber evidence="10">2.3.1.225</ecNumber>
    </recommendedName>
</protein>
<dbReference type="InterPro" id="IPR039859">
    <property type="entry name" value="PFA4/ZDH16/20/ERF2-like"/>
</dbReference>
<evidence type="ECO:0000256" key="4">
    <source>
        <dbReference type="ARBA" id="ARBA00022989"/>
    </source>
</evidence>
<keyword evidence="7" id="KW-0449">Lipoprotein</keyword>
<dbReference type="EMBL" id="HE616742">
    <property type="protein sequence ID" value="CCE89363.1"/>
    <property type="molecule type" value="Genomic_DNA"/>
</dbReference>
<keyword evidence="8 10" id="KW-0012">Acyltransferase</keyword>
<dbReference type="RefSeq" id="XP_003678574.1">
    <property type="nucleotide sequence ID" value="XM_003678526.1"/>
</dbReference>
<dbReference type="InterPro" id="IPR001594">
    <property type="entry name" value="Palmitoyltrfase_DHHC"/>
</dbReference>
<comment type="domain">
    <text evidence="10">The DHHC domain is required for palmitoyltransferase activity.</text>
</comment>
<evidence type="ECO:0000256" key="8">
    <source>
        <dbReference type="ARBA" id="ARBA00023315"/>
    </source>
</evidence>
<keyword evidence="4 10" id="KW-1133">Transmembrane helix</keyword>
<dbReference type="Pfam" id="PF01529">
    <property type="entry name" value="DHHC"/>
    <property type="match status" value="1"/>
</dbReference>
<proteinExistence type="inferred from homology"/>
<evidence type="ECO:0000256" key="9">
    <source>
        <dbReference type="ARBA" id="ARBA00048048"/>
    </source>
</evidence>
<feature type="domain" description="Palmitoyltransferase DHHC" evidence="11">
    <location>
        <begin position="106"/>
        <end position="225"/>
    </location>
</feature>
<evidence type="ECO:0000256" key="1">
    <source>
        <dbReference type="ARBA" id="ARBA00004141"/>
    </source>
</evidence>